<evidence type="ECO:0000256" key="3">
    <source>
        <dbReference type="SAM" id="MobiDB-lite"/>
    </source>
</evidence>
<dbReference type="PANTHER" id="PTHR12526:SF637">
    <property type="entry name" value="GLYCOSYLTRANSFERASE EPSF-RELATED"/>
    <property type="match status" value="1"/>
</dbReference>
<dbReference type="Gene3D" id="3.40.50.2000">
    <property type="entry name" value="Glycogen Phosphorylase B"/>
    <property type="match status" value="2"/>
</dbReference>
<evidence type="ECO:0000313" key="6">
    <source>
        <dbReference type="Proteomes" id="UP001301731"/>
    </source>
</evidence>
<feature type="region of interest" description="Disordered" evidence="3">
    <location>
        <begin position="585"/>
        <end position="635"/>
    </location>
</feature>
<dbReference type="SUPFAM" id="SSF52540">
    <property type="entry name" value="P-loop containing nucleoside triphosphate hydrolases"/>
    <property type="match status" value="1"/>
</dbReference>
<dbReference type="Gene3D" id="3.40.50.300">
    <property type="entry name" value="P-loop containing nucleotide triphosphate hydrolases"/>
    <property type="match status" value="1"/>
</dbReference>
<protein>
    <recommendedName>
        <fullName evidence="1">D-inositol 3-phosphate glycosyltransferase</fullName>
    </recommendedName>
</protein>
<organism evidence="5 6">
    <name type="scientific">Streptomyces solicathayae</name>
    <dbReference type="NCBI Taxonomy" id="3081768"/>
    <lineage>
        <taxon>Bacteria</taxon>
        <taxon>Bacillati</taxon>
        <taxon>Actinomycetota</taxon>
        <taxon>Actinomycetes</taxon>
        <taxon>Kitasatosporales</taxon>
        <taxon>Streptomycetaceae</taxon>
        <taxon>Streptomyces</taxon>
    </lineage>
</organism>
<keyword evidence="2 5" id="KW-0808">Transferase</keyword>
<keyword evidence="5" id="KW-0328">Glycosyltransferase</keyword>
<evidence type="ECO:0000259" key="4">
    <source>
        <dbReference type="Pfam" id="PF00534"/>
    </source>
</evidence>
<proteinExistence type="predicted"/>
<dbReference type="EMBL" id="CP137573">
    <property type="protein sequence ID" value="WOX20930.1"/>
    <property type="molecule type" value="Genomic_DNA"/>
</dbReference>
<dbReference type="SUPFAM" id="SSF53756">
    <property type="entry name" value="UDP-Glycosyltransferase/glycogen phosphorylase"/>
    <property type="match status" value="1"/>
</dbReference>
<sequence length="635" mass="70122">MTTDGVLLVTVSGPARSGTSSLVRRLAALLRSRGFSVGTARGHVCFLCHRFSGPPRVREREEEWAHRRYGPARSRSRRRRAHALLHAAELSARTGAARLLARARAHGRPAVVLTDGGPLDALASFDPNPGSTVAALYSSFSRNRDLTLLLEVSASTLAARGWARDWPSPHDLRERYKAWAHRLPDVAPLDGEAPPSVLARAALDFVLDTERSRAISARRRAEAGARPRQIVVSTFDDAGNPDYRGGGALVVDKMARRLAEDFQLTVVTAGRRSGTRIRDGIRYVYLPVCWAGPRVGQILFQALLPLAARRVPHDVWIESFTPPFSTSFLPLFSRAPVVGVDQGRSGEALWHKYHIPFFLIERLGLRCYRNIVVMNEADAESVRRINPKADVQVIANGVEQQEVDESRFGEGEYILFLGRIDLWQKGLDLLLSAYRKGRPSLPLLLVGSGTEAEERKLRALLDRQGGDVRWLGHAEDERKHELLLGSAFLVMPSRHETFGLVALEGMSYGKPVLHFNLPALRWMRDGGDVGVPPFDVDALADGLRMLAADPQWRRRLGREARQAAQRYTWEEMTGRYVSLARHLLASGSGPDEPGPRYPDSGRPDPEPPGPGRPGPERSGPGRPSSEGGPSWPPTD</sequence>
<dbReference type="Pfam" id="PF00534">
    <property type="entry name" value="Glycos_transf_1"/>
    <property type="match status" value="1"/>
</dbReference>
<dbReference type="InterPro" id="IPR027417">
    <property type="entry name" value="P-loop_NTPase"/>
</dbReference>
<evidence type="ECO:0000256" key="1">
    <source>
        <dbReference type="ARBA" id="ARBA00021292"/>
    </source>
</evidence>
<accession>A0ABZ0LNR5</accession>
<feature type="domain" description="Glycosyl transferase family 1" evidence="4">
    <location>
        <begin position="405"/>
        <end position="562"/>
    </location>
</feature>
<gene>
    <name evidence="5" type="ORF">R2D22_05810</name>
</gene>
<dbReference type="InterPro" id="IPR001296">
    <property type="entry name" value="Glyco_trans_1"/>
</dbReference>
<reference evidence="5 6" key="1">
    <citation type="submission" date="2023-10" db="EMBL/GenBank/DDBJ databases">
        <title>The genome sequence of Streptomyces sp. HUAS YS2.</title>
        <authorList>
            <person name="Mo P."/>
        </authorList>
    </citation>
    <scope>NUCLEOTIDE SEQUENCE [LARGE SCALE GENOMIC DNA]</scope>
    <source>
        <strain evidence="5 6">HUAS YS2</strain>
    </source>
</reference>
<feature type="compositionally biased region" description="Low complexity" evidence="3">
    <location>
        <begin position="616"/>
        <end position="629"/>
    </location>
</feature>
<keyword evidence="6" id="KW-1185">Reference proteome</keyword>
<name>A0ABZ0LNR5_9ACTN</name>
<dbReference type="RefSeq" id="WP_318101683.1">
    <property type="nucleotide sequence ID" value="NZ_CP137573.1"/>
</dbReference>
<evidence type="ECO:0000313" key="5">
    <source>
        <dbReference type="EMBL" id="WOX20930.1"/>
    </source>
</evidence>
<dbReference type="CDD" id="cd03801">
    <property type="entry name" value="GT4_PimA-like"/>
    <property type="match status" value="1"/>
</dbReference>
<evidence type="ECO:0000256" key="2">
    <source>
        <dbReference type="ARBA" id="ARBA00022679"/>
    </source>
</evidence>
<dbReference type="Proteomes" id="UP001301731">
    <property type="component" value="Chromosome"/>
</dbReference>
<dbReference type="GO" id="GO:0016757">
    <property type="term" value="F:glycosyltransferase activity"/>
    <property type="evidence" value="ECO:0007669"/>
    <property type="project" value="UniProtKB-KW"/>
</dbReference>
<dbReference type="PANTHER" id="PTHR12526">
    <property type="entry name" value="GLYCOSYLTRANSFERASE"/>
    <property type="match status" value="1"/>
</dbReference>